<keyword evidence="3" id="KW-0812">Transmembrane</keyword>
<keyword evidence="2" id="KW-1003">Cell membrane</keyword>
<evidence type="ECO:0000256" key="8">
    <source>
        <dbReference type="ARBA" id="ARBA00023170"/>
    </source>
</evidence>
<accession>A0A8J2H6A7</accession>
<evidence type="ECO:0000256" key="7">
    <source>
        <dbReference type="ARBA" id="ARBA00023136"/>
    </source>
</evidence>
<feature type="non-terminal residue" evidence="13">
    <location>
        <position position="118"/>
    </location>
</feature>
<dbReference type="AlphaFoldDB" id="A0A8J2H6A7"/>
<dbReference type="SUPFAM" id="SSF53822">
    <property type="entry name" value="Periplasmic binding protein-like I"/>
    <property type="match status" value="1"/>
</dbReference>
<dbReference type="GO" id="GO:0007214">
    <property type="term" value="P:gamma-aminobutyric acid signaling pathway"/>
    <property type="evidence" value="ECO:0007669"/>
    <property type="project" value="TreeGrafter"/>
</dbReference>
<evidence type="ECO:0000256" key="6">
    <source>
        <dbReference type="ARBA" id="ARBA00023040"/>
    </source>
</evidence>
<organism evidence="13 14">
    <name type="scientific">Cotesia congregata</name>
    <name type="common">Parasitoid wasp</name>
    <name type="synonym">Apanteles congregatus</name>
    <dbReference type="NCBI Taxonomy" id="51543"/>
    <lineage>
        <taxon>Eukaryota</taxon>
        <taxon>Metazoa</taxon>
        <taxon>Ecdysozoa</taxon>
        <taxon>Arthropoda</taxon>
        <taxon>Hexapoda</taxon>
        <taxon>Insecta</taxon>
        <taxon>Pterygota</taxon>
        <taxon>Neoptera</taxon>
        <taxon>Endopterygota</taxon>
        <taxon>Hymenoptera</taxon>
        <taxon>Apocrita</taxon>
        <taxon>Ichneumonoidea</taxon>
        <taxon>Braconidae</taxon>
        <taxon>Microgastrinae</taxon>
        <taxon>Cotesia</taxon>
    </lineage>
</organism>
<evidence type="ECO:0000256" key="10">
    <source>
        <dbReference type="ARBA" id="ARBA00023224"/>
    </source>
</evidence>
<evidence type="ECO:0000256" key="2">
    <source>
        <dbReference type="ARBA" id="ARBA00022475"/>
    </source>
</evidence>
<dbReference type="InterPro" id="IPR001828">
    <property type="entry name" value="ANF_lig-bd_rcpt"/>
</dbReference>
<feature type="non-terminal residue" evidence="13">
    <location>
        <position position="1"/>
    </location>
</feature>
<keyword evidence="5" id="KW-1133">Transmembrane helix</keyword>
<evidence type="ECO:0000256" key="1">
    <source>
        <dbReference type="ARBA" id="ARBA00004651"/>
    </source>
</evidence>
<gene>
    <name evidence="13" type="ORF">HICCMSTLAB_LOCUS2710</name>
</gene>
<comment type="caution">
    <text evidence="13">The sequence shown here is derived from an EMBL/GenBank/DDBJ whole genome shotgun (WGS) entry which is preliminary data.</text>
</comment>
<evidence type="ECO:0000313" key="13">
    <source>
        <dbReference type="EMBL" id="CAG5078333.1"/>
    </source>
</evidence>
<dbReference type="InterPro" id="IPR028082">
    <property type="entry name" value="Peripla_BP_I"/>
</dbReference>
<keyword evidence="10" id="KW-0807">Transducer</keyword>
<dbReference type="OrthoDB" id="2150267at2759"/>
<name>A0A8J2H6A7_COTCN</name>
<dbReference type="PANTHER" id="PTHR10519:SF74">
    <property type="entry name" value="GAMMA-AMINOBUTYRIC ACID TYPE B RECEPTOR SUBUNIT 2"/>
    <property type="match status" value="1"/>
</dbReference>
<evidence type="ECO:0000256" key="5">
    <source>
        <dbReference type="ARBA" id="ARBA00022989"/>
    </source>
</evidence>
<keyword evidence="8 13" id="KW-0675">Receptor</keyword>
<proteinExistence type="predicted"/>
<evidence type="ECO:0000256" key="3">
    <source>
        <dbReference type="ARBA" id="ARBA00022692"/>
    </source>
</evidence>
<comment type="subcellular location">
    <subcellularLocation>
        <location evidence="1">Cell membrane</location>
        <topology evidence="1">Multi-pass membrane protein</topology>
    </subcellularLocation>
</comment>
<keyword evidence="7" id="KW-0472">Membrane</keyword>
<keyword evidence="14" id="KW-1185">Reference proteome</keyword>
<keyword evidence="4" id="KW-0732">Signal</keyword>
<dbReference type="PANTHER" id="PTHR10519">
    <property type="entry name" value="GABA-B RECEPTOR"/>
    <property type="match status" value="1"/>
</dbReference>
<protein>
    <recommendedName>
        <fullName evidence="11">Gamma-aminobutyric acid type B receptor subunit 2</fullName>
    </recommendedName>
</protein>
<dbReference type="Pfam" id="PF01094">
    <property type="entry name" value="ANF_receptor"/>
    <property type="match status" value="1"/>
</dbReference>
<evidence type="ECO:0000256" key="4">
    <source>
        <dbReference type="ARBA" id="ARBA00022729"/>
    </source>
</evidence>
<evidence type="ECO:0000256" key="11">
    <source>
        <dbReference type="ARBA" id="ARBA00073785"/>
    </source>
</evidence>
<sequence length="118" mass="13418">AHNRLVADLDDNNLVVLETQSFTTEVSTALEKLKHADVRIILGNFNEVWARRIFCEAYKFHMFGRKYQWIIMGTFAEEWWLKPDGGCAPSELVEALHGAILTDLLPLSTDRQITVSGI</sequence>
<evidence type="ECO:0000259" key="12">
    <source>
        <dbReference type="Pfam" id="PF01094"/>
    </source>
</evidence>
<dbReference type="FunFam" id="3.40.50.2300:FF:000063">
    <property type="entry name" value="Gamma-aminobutyric acid type B receptor subunit"/>
    <property type="match status" value="1"/>
</dbReference>
<keyword evidence="9" id="KW-0325">Glycoprotein</keyword>
<dbReference type="InterPro" id="IPR002455">
    <property type="entry name" value="GPCR3_GABA-B"/>
</dbReference>
<dbReference type="GO" id="GO:0038039">
    <property type="term" value="C:G protein-coupled receptor heterodimeric complex"/>
    <property type="evidence" value="ECO:0007669"/>
    <property type="project" value="TreeGrafter"/>
</dbReference>
<dbReference type="EMBL" id="CAJNRD030001117">
    <property type="protein sequence ID" value="CAG5078333.1"/>
    <property type="molecule type" value="Genomic_DNA"/>
</dbReference>
<dbReference type="Proteomes" id="UP000786811">
    <property type="component" value="Unassembled WGS sequence"/>
</dbReference>
<reference evidence="13" key="1">
    <citation type="submission" date="2021-04" db="EMBL/GenBank/DDBJ databases">
        <authorList>
            <person name="Chebbi M.A.C M."/>
        </authorList>
    </citation>
    <scope>NUCLEOTIDE SEQUENCE</scope>
</reference>
<dbReference type="Gene3D" id="3.40.50.2300">
    <property type="match status" value="1"/>
</dbReference>
<evidence type="ECO:0000256" key="9">
    <source>
        <dbReference type="ARBA" id="ARBA00023180"/>
    </source>
</evidence>
<evidence type="ECO:0000313" key="14">
    <source>
        <dbReference type="Proteomes" id="UP000786811"/>
    </source>
</evidence>
<dbReference type="PRINTS" id="PR01176">
    <property type="entry name" value="GABABRECEPTR"/>
</dbReference>
<keyword evidence="6" id="KW-0297">G-protein coupled receptor</keyword>
<feature type="domain" description="Receptor ligand binding region" evidence="12">
    <location>
        <begin position="4"/>
        <end position="82"/>
    </location>
</feature>
<dbReference type="GO" id="GO:0004965">
    <property type="term" value="F:G protein-coupled GABA receptor activity"/>
    <property type="evidence" value="ECO:0007669"/>
    <property type="project" value="InterPro"/>
</dbReference>